<organism evidence="2 3">
    <name type="scientific">Allomyces macrogynus (strain ATCC 38327)</name>
    <name type="common">Allomyces javanicus var. macrogynus</name>
    <dbReference type="NCBI Taxonomy" id="578462"/>
    <lineage>
        <taxon>Eukaryota</taxon>
        <taxon>Fungi</taxon>
        <taxon>Fungi incertae sedis</taxon>
        <taxon>Blastocladiomycota</taxon>
        <taxon>Blastocladiomycetes</taxon>
        <taxon>Blastocladiales</taxon>
        <taxon>Blastocladiaceae</taxon>
        <taxon>Allomyces</taxon>
    </lineage>
</organism>
<accession>A0A0L0S509</accession>
<feature type="region of interest" description="Disordered" evidence="1">
    <location>
        <begin position="96"/>
        <end position="228"/>
    </location>
</feature>
<sequence length="289" mass="30751">MTEIHTYELDVTIKNDHVTVTVTANHVVTHLYSGAVEDLDIDQHRALARLLSVANHTASEDLPREATFHATFNSTTDLAPDVVAYAQAALALPSYPQPQEVTSERVAPGSQDAPRPHGAHGNPHRGRGAFGRGDPRASMGRGADPRASMGRGDPRTSMGRGDPRASMGRGADPRASMGRGGPAFGRGRGMPGFGPHSGFPHHHPGHFHHPYGFPPHHHRGPFGRGMPPMPPMMGPHSFPPRPPMPGAAPWGHGCHPHRPWAQWQSASSSAPPSAERPVAVAVGKDVCAV</sequence>
<feature type="compositionally biased region" description="Basic residues" evidence="1">
    <location>
        <begin position="199"/>
        <end position="221"/>
    </location>
</feature>
<dbReference type="VEuPathDB" id="FungiDB:AMAG_03195"/>
<name>A0A0L0S509_ALLM3</name>
<dbReference type="OrthoDB" id="5596643at2759"/>
<evidence type="ECO:0000313" key="3">
    <source>
        <dbReference type="Proteomes" id="UP000054350"/>
    </source>
</evidence>
<dbReference type="EMBL" id="GG745331">
    <property type="protein sequence ID" value="KNE57486.1"/>
    <property type="molecule type" value="Genomic_DNA"/>
</dbReference>
<protein>
    <submittedName>
        <fullName evidence="2">Uncharacterized protein</fullName>
    </submittedName>
</protein>
<reference evidence="2 3" key="1">
    <citation type="submission" date="2009-11" db="EMBL/GenBank/DDBJ databases">
        <title>Annotation of Allomyces macrogynus ATCC 38327.</title>
        <authorList>
            <consortium name="The Broad Institute Genome Sequencing Platform"/>
            <person name="Russ C."/>
            <person name="Cuomo C."/>
            <person name="Burger G."/>
            <person name="Gray M.W."/>
            <person name="Holland P.W.H."/>
            <person name="King N."/>
            <person name="Lang F.B.F."/>
            <person name="Roger A.J."/>
            <person name="Ruiz-Trillo I."/>
            <person name="Young S.K."/>
            <person name="Zeng Q."/>
            <person name="Gargeya S."/>
            <person name="Fitzgerald M."/>
            <person name="Haas B."/>
            <person name="Abouelleil A."/>
            <person name="Alvarado L."/>
            <person name="Arachchi H.M."/>
            <person name="Berlin A."/>
            <person name="Chapman S.B."/>
            <person name="Gearin G."/>
            <person name="Goldberg J."/>
            <person name="Griggs A."/>
            <person name="Gujja S."/>
            <person name="Hansen M."/>
            <person name="Heiman D."/>
            <person name="Howarth C."/>
            <person name="Larimer J."/>
            <person name="Lui A."/>
            <person name="MacDonald P.J.P."/>
            <person name="McCowen C."/>
            <person name="Montmayeur A."/>
            <person name="Murphy C."/>
            <person name="Neiman D."/>
            <person name="Pearson M."/>
            <person name="Priest M."/>
            <person name="Roberts A."/>
            <person name="Saif S."/>
            <person name="Shea T."/>
            <person name="Sisk P."/>
            <person name="Stolte C."/>
            <person name="Sykes S."/>
            <person name="Wortman J."/>
            <person name="Nusbaum C."/>
            <person name="Birren B."/>
        </authorList>
    </citation>
    <scope>NUCLEOTIDE SEQUENCE [LARGE SCALE GENOMIC DNA]</scope>
    <source>
        <strain evidence="2 3">ATCC 38327</strain>
    </source>
</reference>
<proteinExistence type="predicted"/>
<evidence type="ECO:0000256" key="1">
    <source>
        <dbReference type="SAM" id="MobiDB-lite"/>
    </source>
</evidence>
<keyword evidence="3" id="KW-1185">Reference proteome</keyword>
<gene>
    <name evidence="2" type="ORF">AMAG_03195</name>
</gene>
<reference evidence="3" key="2">
    <citation type="submission" date="2009-11" db="EMBL/GenBank/DDBJ databases">
        <title>The Genome Sequence of Allomyces macrogynus strain ATCC 38327.</title>
        <authorList>
            <consortium name="The Broad Institute Genome Sequencing Platform"/>
            <person name="Russ C."/>
            <person name="Cuomo C."/>
            <person name="Shea T."/>
            <person name="Young S.K."/>
            <person name="Zeng Q."/>
            <person name="Koehrsen M."/>
            <person name="Haas B."/>
            <person name="Borodovsky M."/>
            <person name="Guigo R."/>
            <person name="Alvarado L."/>
            <person name="Berlin A."/>
            <person name="Borenstein D."/>
            <person name="Chen Z."/>
            <person name="Engels R."/>
            <person name="Freedman E."/>
            <person name="Gellesch M."/>
            <person name="Goldberg J."/>
            <person name="Griggs A."/>
            <person name="Gujja S."/>
            <person name="Heiman D."/>
            <person name="Hepburn T."/>
            <person name="Howarth C."/>
            <person name="Jen D."/>
            <person name="Larson L."/>
            <person name="Lewis B."/>
            <person name="Mehta T."/>
            <person name="Park D."/>
            <person name="Pearson M."/>
            <person name="Roberts A."/>
            <person name="Saif S."/>
            <person name="Shenoy N."/>
            <person name="Sisk P."/>
            <person name="Stolte C."/>
            <person name="Sykes S."/>
            <person name="Walk T."/>
            <person name="White J."/>
            <person name="Yandava C."/>
            <person name="Burger G."/>
            <person name="Gray M.W."/>
            <person name="Holland P.W.H."/>
            <person name="King N."/>
            <person name="Lang F.B.F."/>
            <person name="Roger A.J."/>
            <person name="Ruiz-Trillo I."/>
            <person name="Lander E."/>
            <person name="Nusbaum C."/>
        </authorList>
    </citation>
    <scope>NUCLEOTIDE SEQUENCE [LARGE SCALE GENOMIC DNA]</scope>
    <source>
        <strain evidence="3">ATCC 38327</strain>
    </source>
</reference>
<dbReference type="AlphaFoldDB" id="A0A0L0S509"/>
<feature type="compositionally biased region" description="Gly residues" evidence="1">
    <location>
        <begin position="178"/>
        <end position="192"/>
    </location>
</feature>
<evidence type="ECO:0000313" key="2">
    <source>
        <dbReference type="EMBL" id="KNE57486.1"/>
    </source>
</evidence>
<feature type="region of interest" description="Disordered" evidence="1">
    <location>
        <begin position="255"/>
        <end position="277"/>
    </location>
</feature>
<feature type="compositionally biased region" description="Low complexity" evidence="1">
    <location>
        <begin position="265"/>
        <end position="277"/>
    </location>
</feature>
<dbReference type="Proteomes" id="UP000054350">
    <property type="component" value="Unassembled WGS sequence"/>
</dbReference>